<accession>A0A9N9PTE5</accession>
<dbReference type="OrthoDB" id="10637016at2759"/>
<sequence length="267" mass="28656">MFIFGEMKNSGFPAQPVSKVGQAVAEVVTVVTEDSKVVVVPVDASVARSKELVDNDVEVSDEEEDDADEDIVDDVGDRDEDKDEDDVNVSEADDELMVVAAIAEEISVSDKLVDEEEDEKGVVELLDASEDDISEEDTGVDELPDAEGEVAGSDELLVDKTSEVEDDEDGKSEDVLSEEDAALSMDDELADDDELGVGELDGDELVDEELVVGEFVDEDSKEVVTEEIVLDDASGLAVVAFMVMVVCVIPPQEQALLYSAGWQNGVT</sequence>
<dbReference type="EMBL" id="CAJVRL010000060">
    <property type="protein sequence ID" value="CAG8955115.1"/>
    <property type="molecule type" value="Genomic_DNA"/>
</dbReference>
<proteinExistence type="predicted"/>
<feature type="region of interest" description="Disordered" evidence="1">
    <location>
        <begin position="53"/>
        <end position="94"/>
    </location>
</feature>
<protein>
    <submittedName>
        <fullName evidence="2">Uncharacterized protein</fullName>
    </submittedName>
</protein>
<evidence type="ECO:0000313" key="2">
    <source>
        <dbReference type="EMBL" id="CAG8955115.1"/>
    </source>
</evidence>
<feature type="compositionally biased region" description="Acidic residues" evidence="1">
    <location>
        <begin position="127"/>
        <end position="148"/>
    </location>
</feature>
<dbReference type="Proteomes" id="UP000696280">
    <property type="component" value="Unassembled WGS sequence"/>
</dbReference>
<gene>
    <name evidence="2" type="ORF">HYFRA_00007130</name>
</gene>
<organism evidence="2 3">
    <name type="scientific">Hymenoscyphus fraxineus</name>
    <dbReference type="NCBI Taxonomy" id="746836"/>
    <lineage>
        <taxon>Eukaryota</taxon>
        <taxon>Fungi</taxon>
        <taxon>Dikarya</taxon>
        <taxon>Ascomycota</taxon>
        <taxon>Pezizomycotina</taxon>
        <taxon>Leotiomycetes</taxon>
        <taxon>Helotiales</taxon>
        <taxon>Helotiaceae</taxon>
        <taxon>Hymenoscyphus</taxon>
    </lineage>
</organism>
<reference evidence="2" key="1">
    <citation type="submission" date="2021-07" db="EMBL/GenBank/DDBJ databases">
        <authorList>
            <person name="Durling M."/>
        </authorList>
    </citation>
    <scope>NUCLEOTIDE SEQUENCE</scope>
</reference>
<feature type="compositionally biased region" description="Acidic residues" evidence="1">
    <location>
        <begin position="164"/>
        <end position="176"/>
    </location>
</feature>
<comment type="caution">
    <text evidence="2">The sequence shown here is derived from an EMBL/GenBank/DDBJ whole genome shotgun (WGS) entry which is preliminary data.</text>
</comment>
<evidence type="ECO:0000313" key="3">
    <source>
        <dbReference type="Proteomes" id="UP000696280"/>
    </source>
</evidence>
<feature type="compositionally biased region" description="Acidic residues" evidence="1">
    <location>
        <begin position="54"/>
        <end position="94"/>
    </location>
</feature>
<evidence type="ECO:0000256" key="1">
    <source>
        <dbReference type="SAM" id="MobiDB-lite"/>
    </source>
</evidence>
<name>A0A9N9PTE5_9HELO</name>
<keyword evidence="3" id="KW-1185">Reference proteome</keyword>
<feature type="region of interest" description="Disordered" evidence="1">
    <location>
        <begin position="125"/>
        <end position="176"/>
    </location>
</feature>
<dbReference type="AlphaFoldDB" id="A0A9N9PTE5"/>